<comment type="similarity">
    <text evidence="1">Belongs to the ATP-dependent AMP-binding enzyme family.</text>
</comment>
<dbReference type="InterPro" id="IPR045851">
    <property type="entry name" value="AMP-bd_C_sf"/>
</dbReference>
<reference evidence="4" key="2">
    <citation type="submission" date="2021-01" db="UniProtKB">
        <authorList>
            <consortium name="EnsemblMetazoa"/>
        </authorList>
    </citation>
    <scope>IDENTIFICATION</scope>
</reference>
<evidence type="ECO:0000313" key="4">
    <source>
        <dbReference type="EnsemblMetazoa" id="XP_030836365"/>
    </source>
</evidence>
<dbReference type="EnsemblMetazoa" id="XM_030980506">
    <property type="protein sequence ID" value="XP_030836366"/>
    <property type="gene ID" value="LOC115922189"/>
</dbReference>
<sequence>MIGYWENEEATKASIDATKWYHTGDMATMDEDGYCRIIGRFKELIIMGGRNIYPVEIEKYIYTHPKVEDVHVIGIPDDRLGEKVVACIRVKAGEKLTEEDIKEYCQGEISHYKIPKHIIFMEAEAFPMTVSGKVQKFKLQETISEQLK</sequence>
<dbReference type="RefSeq" id="XP_030836365.1">
    <property type="nucleotide sequence ID" value="XM_030980505.1"/>
</dbReference>
<dbReference type="GeneID" id="115922189"/>
<evidence type="ECO:0000313" key="5">
    <source>
        <dbReference type="Proteomes" id="UP000007110"/>
    </source>
</evidence>
<dbReference type="AlphaFoldDB" id="A0A7M7NH33"/>
<dbReference type="FunFam" id="3.30.300.30:FF:000008">
    <property type="entry name" value="2,3-dihydroxybenzoate-AMP ligase"/>
    <property type="match status" value="1"/>
</dbReference>
<dbReference type="Proteomes" id="UP000007110">
    <property type="component" value="Unassembled WGS sequence"/>
</dbReference>
<dbReference type="PANTHER" id="PTHR43201:SF5">
    <property type="entry name" value="MEDIUM-CHAIN ACYL-COA LIGASE ACSF2, MITOCHONDRIAL"/>
    <property type="match status" value="1"/>
</dbReference>
<protein>
    <recommendedName>
        <fullName evidence="3">AMP-binding enzyme C-terminal domain-containing protein</fullName>
    </recommendedName>
</protein>
<dbReference type="GO" id="GO:0016874">
    <property type="term" value="F:ligase activity"/>
    <property type="evidence" value="ECO:0007669"/>
    <property type="project" value="UniProtKB-KW"/>
</dbReference>
<proteinExistence type="inferred from homology"/>
<keyword evidence="2" id="KW-0436">Ligase</keyword>
<dbReference type="OMA" id="NNGKTMR"/>
<dbReference type="Gene3D" id="3.30.300.30">
    <property type="match status" value="1"/>
</dbReference>
<dbReference type="EnsemblMetazoa" id="XM_030980505">
    <property type="protein sequence ID" value="XP_030836365"/>
    <property type="gene ID" value="LOC115922189"/>
</dbReference>
<dbReference type="RefSeq" id="XP_030836366.1">
    <property type="nucleotide sequence ID" value="XM_030980506.1"/>
</dbReference>
<dbReference type="KEGG" id="spu:115922189"/>
<dbReference type="InterPro" id="IPR042099">
    <property type="entry name" value="ANL_N_sf"/>
</dbReference>
<evidence type="ECO:0000259" key="3">
    <source>
        <dbReference type="Pfam" id="PF13193"/>
    </source>
</evidence>
<reference evidence="5" key="1">
    <citation type="submission" date="2015-02" db="EMBL/GenBank/DDBJ databases">
        <title>Genome sequencing for Strongylocentrotus purpuratus.</title>
        <authorList>
            <person name="Murali S."/>
            <person name="Liu Y."/>
            <person name="Vee V."/>
            <person name="English A."/>
            <person name="Wang M."/>
            <person name="Skinner E."/>
            <person name="Han Y."/>
            <person name="Muzny D.M."/>
            <person name="Worley K.C."/>
            <person name="Gibbs R.A."/>
        </authorList>
    </citation>
    <scope>NUCLEOTIDE SEQUENCE</scope>
</reference>
<dbReference type="OrthoDB" id="10253115at2759"/>
<name>A0A7M7NH33_STRPU</name>
<dbReference type="SUPFAM" id="SSF56801">
    <property type="entry name" value="Acetyl-CoA synthetase-like"/>
    <property type="match status" value="1"/>
</dbReference>
<dbReference type="PANTHER" id="PTHR43201">
    <property type="entry name" value="ACYL-COA SYNTHETASE"/>
    <property type="match status" value="1"/>
</dbReference>
<accession>A0A7M7NH33</accession>
<feature type="domain" description="AMP-binding enzyme C-terminal" evidence="3">
    <location>
        <begin position="56"/>
        <end position="133"/>
    </location>
</feature>
<evidence type="ECO:0000256" key="2">
    <source>
        <dbReference type="ARBA" id="ARBA00022598"/>
    </source>
</evidence>
<dbReference type="InterPro" id="IPR025110">
    <property type="entry name" value="AMP-bd_C"/>
</dbReference>
<organism evidence="4 5">
    <name type="scientific">Strongylocentrotus purpuratus</name>
    <name type="common">Purple sea urchin</name>
    <dbReference type="NCBI Taxonomy" id="7668"/>
    <lineage>
        <taxon>Eukaryota</taxon>
        <taxon>Metazoa</taxon>
        <taxon>Echinodermata</taxon>
        <taxon>Eleutherozoa</taxon>
        <taxon>Echinozoa</taxon>
        <taxon>Echinoidea</taxon>
        <taxon>Euechinoidea</taxon>
        <taxon>Echinacea</taxon>
        <taxon>Camarodonta</taxon>
        <taxon>Echinidea</taxon>
        <taxon>Strongylocentrotidae</taxon>
        <taxon>Strongylocentrotus</taxon>
    </lineage>
</organism>
<dbReference type="InParanoid" id="A0A7M7NH33"/>
<evidence type="ECO:0000256" key="1">
    <source>
        <dbReference type="ARBA" id="ARBA00006432"/>
    </source>
</evidence>
<dbReference type="Gene3D" id="3.40.50.12780">
    <property type="entry name" value="N-terminal domain of ligase-like"/>
    <property type="match status" value="1"/>
</dbReference>
<dbReference type="Pfam" id="PF13193">
    <property type="entry name" value="AMP-binding_C"/>
    <property type="match status" value="1"/>
</dbReference>
<keyword evidence="5" id="KW-1185">Reference proteome</keyword>